<dbReference type="AlphaFoldDB" id="A0AAW9DLQ8"/>
<organism evidence="2 3">
    <name type="scientific">Acidiphilium acidophilum</name>
    <name type="common">Thiobacillus acidophilus</name>
    <dbReference type="NCBI Taxonomy" id="76588"/>
    <lineage>
        <taxon>Bacteria</taxon>
        <taxon>Pseudomonadati</taxon>
        <taxon>Pseudomonadota</taxon>
        <taxon>Alphaproteobacteria</taxon>
        <taxon>Acetobacterales</taxon>
        <taxon>Acidocellaceae</taxon>
        <taxon>Acidiphilium</taxon>
    </lineage>
</organism>
<dbReference type="Proteomes" id="UP001279553">
    <property type="component" value="Unassembled WGS sequence"/>
</dbReference>
<comment type="caution">
    <text evidence="2">The sequence shown here is derived from an EMBL/GenBank/DDBJ whole genome shotgun (WGS) entry which is preliminary data.</text>
</comment>
<feature type="region of interest" description="Disordered" evidence="1">
    <location>
        <begin position="1"/>
        <end position="62"/>
    </location>
</feature>
<evidence type="ECO:0000313" key="2">
    <source>
        <dbReference type="EMBL" id="MDX5929317.1"/>
    </source>
</evidence>
<protein>
    <submittedName>
        <fullName evidence="2">Uncharacterized protein</fullName>
    </submittedName>
</protein>
<keyword evidence="3" id="KW-1185">Reference proteome</keyword>
<dbReference type="RefSeq" id="WP_319612417.1">
    <property type="nucleotide sequence ID" value="NZ_JAWXYB010000001.1"/>
</dbReference>
<proteinExistence type="predicted"/>
<gene>
    <name evidence="2" type="ORF">SIL87_00865</name>
</gene>
<evidence type="ECO:0000313" key="3">
    <source>
        <dbReference type="Proteomes" id="UP001279553"/>
    </source>
</evidence>
<evidence type="ECO:0000256" key="1">
    <source>
        <dbReference type="SAM" id="MobiDB-lite"/>
    </source>
</evidence>
<name>A0AAW9DLQ8_ACIAO</name>
<dbReference type="EMBL" id="JAWXYB010000001">
    <property type="protein sequence ID" value="MDX5929317.1"/>
    <property type="molecule type" value="Genomic_DNA"/>
</dbReference>
<reference evidence="2 3" key="1">
    <citation type="submission" date="2023-11" db="EMBL/GenBank/DDBJ databases">
        <title>MicrobeMod: A computational toolkit for identifying prokaryotic methylation and restriction-modification with nanopore sequencing.</title>
        <authorList>
            <person name="Crits-Christoph A."/>
            <person name="Kang S.C."/>
            <person name="Lee H."/>
            <person name="Ostrov N."/>
        </authorList>
    </citation>
    <scope>NUCLEOTIDE SEQUENCE [LARGE SCALE GENOMIC DNA]</scope>
    <source>
        <strain evidence="2 3">DSMZ 700</strain>
    </source>
</reference>
<accession>A0AAW9DLQ8</accession>
<sequence>MFIKASPHVMMHRSSGSGNRDMHRSGAFAGRRRLATGPSSDSKYEEAGFASGTNATGSKPKAGITASSIENIAEATPAGAARTHDRRVAADDLLGESDLLLRRSDRYVAAYIKSGYDEEGGEDDGRQ</sequence>